<evidence type="ECO:0000313" key="3">
    <source>
        <dbReference type="Proteomes" id="UP000177870"/>
    </source>
</evidence>
<dbReference type="Proteomes" id="UP000177870">
    <property type="component" value="Chromosome"/>
</dbReference>
<protein>
    <submittedName>
        <fullName evidence="2">Uncharacterized protein</fullName>
    </submittedName>
</protein>
<accession>A0A1D8TSU5</accession>
<dbReference type="AlphaFoldDB" id="A0A1D8TSU5"/>
<evidence type="ECO:0000256" key="1">
    <source>
        <dbReference type="SAM" id="MobiDB-lite"/>
    </source>
</evidence>
<sequence length="270" mass="30032">MKYPVPVLLSLLTLCTIGLGTDNVSAQSNRCGQIRAVRRLAISENLDSDNLATLEYNYCRQSNRRSSSIQSPRNSSQDCFDLTAMAKLASMTEEGRSFLGTIESLQQVICNNPRQGQRSSLEWPNGETAKSGSKWKYPNGTTAKFGSKWKYTNGTTAKVGSQLKYPNGKTAKFGSSGSWKYPNGQTAQLGSRWYTPKGRTTSVDSLLSQGCSIVGTTECDRILTHINPSDRNRYDQNSYDSNRSEMTSRDNFLRDLSIMQILDRLTRVAD</sequence>
<dbReference type="RefSeq" id="WP_070393163.1">
    <property type="nucleotide sequence ID" value="NZ_CP017599.1"/>
</dbReference>
<feature type="region of interest" description="Disordered" evidence="1">
    <location>
        <begin position="115"/>
        <end position="135"/>
    </location>
</feature>
<dbReference type="KEGG" id="mpro:BJP34_15800"/>
<evidence type="ECO:0000313" key="2">
    <source>
        <dbReference type="EMBL" id="AOX00710.1"/>
    </source>
</evidence>
<dbReference type="OrthoDB" id="571155at2"/>
<gene>
    <name evidence="2" type="ORF">BJP34_15800</name>
</gene>
<reference evidence="3" key="1">
    <citation type="submission" date="2016-10" db="EMBL/GenBank/DDBJ databases">
        <title>Comparative genomics uncovers the prolific and rare metabolic potential of the cyanobacterial genus Moorea.</title>
        <authorList>
            <person name="Leao T."/>
            <person name="Castelao G."/>
            <person name="Korobeynikov A."/>
            <person name="Monroe E.A."/>
            <person name="Podell S."/>
            <person name="Glukhov E."/>
            <person name="Allen E."/>
            <person name="Gerwick W.H."/>
            <person name="Gerwick L."/>
        </authorList>
    </citation>
    <scope>NUCLEOTIDE SEQUENCE [LARGE SCALE GENOMIC DNA]</scope>
    <source>
        <strain evidence="3">PAL-8-15-08-1</strain>
    </source>
</reference>
<organism evidence="2 3">
    <name type="scientific">Moorena producens PAL-8-15-08-1</name>
    <dbReference type="NCBI Taxonomy" id="1458985"/>
    <lineage>
        <taxon>Bacteria</taxon>
        <taxon>Bacillati</taxon>
        <taxon>Cyanobacteriota</taxon>
        <taxon>Cyanophyceae</taxon>
        <taxon>Coleofasciculales</taxon>
        <taxon>Coleofasciculaceae</taxon>
        <taxon>Moorena</taxon>
    </lineage>
</organism>
<name>A0A1D8TSU5_9CYAN</name>
<proteinExistence type="predicted"/>
<dbReference type="EMBL" id="CP017599">
    <property type="protein sequence ID" value="AOX00710.1"/>
    <property type="molecule type" value="Genomic_DNA"/>
</dbReference>